<comment type="catalytic activity">
    <reaction evidence="8 9">
        <text>tRNA(Arg) + L-arginine + ATP = L-arginyl-tRNA(Arg) + AMP + diphosphate</text>
        <dbReference type="Rhea" id="RHEA:20301"/>
        <dbReference type="Rhea" id="RHEA-COMP:9658"/>
        <dbReference type="Rhea" id="RHEA-COMP:9673"/>
        <dbReference type="ChEBI" id="CHEBI:30616"/>
        <dbReference type="ChEBI" id="CHEBI:32682"/>
        <dbReference type="ChEBI" id="CHEBI:33019"/>
        <dbReference type="ChEBI" id="CHEBI:78442"/>
        <dbReference type="ChEBI" id="CHEBI:78513"/>
        <dbReference type="ChEBI" id="CHEBI:456215"/>
        <dbReference type="EC" id="6.1.1.19"/>
    </reaction>
</comment>
<dbReference type="SUPFAM" id="SSF47323">
    <property type="entry name" value="Anticodon-binding domain of a subclass of class I aminoacyl-tRNA synthetases"/>
    <property type="match status" value="1"/>
</dbReference>
<dbReference type="HAMAP" id="MF_00123">
    <property type="entry name" value="Arg_tRNA_synth"/>
    <property type="match status" value="1"/>
</dbReference>
<proteinExistence type="inferred from homology"/>
<dbReference type="InterPro" id="IPR005148">
    <property type="entry name" value="Arg-tRNA-synth_N"/>
</dbReference>
<dbReference type="OrthoDB" id="9805987at2"/>
<dbReference type="InterPro" id="IPR008909">
    <property type="entry name" value="DALR_anticod-bd"/>
</dbReference>
<dbReference type="SMART" id="SM01016">
    <property type="entry name" value="Arg_tRNA_synt_N"/>
    <property type="match status" value="1"/>
</dbReference>
<dbReference type="PROSITE" id="PS00178">
    <property type="entry name" value="AA_TRNA_LIGASE_I"/>
    <property type="match status" value="1"/>
</dbReference>
<evidence type="ECO:0000259" key="11">
    <source>
        <dbReference type="SMART" id="SM00836"/>
    </source>
</evidence>
<dbReference type="Gene3D" id="3.30.1360.70">
    <property type="entry name" value="Arginyl tRNA synthetase N-terminal domain"/>
    <property type="match status" value="1"/>
</dbReference>
<dbReference type="InterPro" id="IPR014729">
    <property type="entry name" value="Rossmann-like_a/b/a_fold"/>
</dbReference>
<dbReference type="PaxDb" id="166486-ERS852572_01804"/>
<comment type="similarity">
    <text evidence="1 9 10">Belongs to the class-I aminoacyl-tRNA synthetase family.</text>
</comment>
<keyword evidence="5 9" id="KW-0067">ATP-binding</keyword>
<dbReference type="PRINTS" id="PR01038">
    <property type="entry name" value="TRNASYNTHARG"/>
</dbReference>
<dbReference type="RefSeq" id="WP_055194283.1">
    <property type="nucleotide sequence ID" value="NZ_CABIYH010000012.1"/>
</dbReference>
<dbReference type="Pfam" id="PF03485">
    <property type="entry name" value="Arg_tRNA_synt_N"/>
    <property type="match status" value="1"/>
</dbReference>
<dbReference type="NCBIfam" id="TIGR00456">
    <property type="entry name" value="argS"/>
    <property type="match status" value="1"/>
</dbReference>
<evidence type="ECO:0000256" key="8">
    <source>
        <dbReference type="ARBA" id="ARBA00049339"/>
    </source>
</evidence>
<name>A0A173U0J4_9FIRM</name>
<evidence type="ECO:0000256" key="4">
    <source>
        <dbReference type="ARBA" id="ARBA00022741"/>
    </source>
</evidence>
<evidence type="ECO:0000256" key="2">
    <source>
        <dbReference type="ARBA" id="ARBA00022490"/>
    </source>
</evidence>
<evidence type="ECO:0000256" key="1">
    <source>
        <dbReference type="ARBA" id="ARBA00005594"/>
    </source>
</evidence>
<keyword evidence="3 9" id="KW-0436">Ligase</keyword>
<dbReference type="Gene3D" id="3.40.50.620">
    <property type="entry name" value="HUPs"/>
    <property type="match status" value="1"/>
</dbReference>
<comment type="subunit">
    <text evidence="9">Monomer.</text>
</comment>
<accession>A0A173U0J4</accession>
<dbReference type="InterPro" id="IPR036695">
    <property type="entry name" value="Arg-tRNA-synth_N_sf"/>
</dbReference>
<evidence type="ECO:0000313" key="13">
    <source>
        <dbReference type="EMBL" id="CUN07827.1"/>
    </source>
</evidence>
<dbReference type="PANTHER" id="PTHR11956">
    <property type="entry name" value="ARGINYL-TRNA SYNTHETASE"/>
    <property type="match status" value="1"/>
</dbReference>
<keyword evidence="4 9" id="KW-0547">Nucleotide-binding</keyword>
<dbReference type="Proteomes" id="UP000095350">
    <property type="component" value="Unassembled WGS sequence"/>
</dbReference>
<organism evidence="13 14">
    <name type="scientific">Roseburia intestinalis</name>
    <dbReference type="NCBI Taxonomy" id="166486"/>
    <lineage>
        <taxon>Bacteria</taxon>
        <taxon>Bacillati</taxon>
        <taxon>Bacillota</taxon>
        <taxon>Clostridia</taxon>
        <taxon>Lachnospirales</taxon>
        <taxon>Lachnospiraceae</taxon>
        <taxon>Roseburia</taxon>
    </lineage>
</organism>
<dbReference type="Pfam" id="PF00750">
    <property type="entry name" value="tRNA-synt_1d"/>
    <property type="match status" value="1"/>
</dbReference>
<dbReference type="PANTHER" id="PTHR11956:SF11">
    <property type="entry name" value="ARGININE--TRNA LIGASE, MITOCHONDRIAL-RELATED"/>
    <property type="match status" value="1"/>
</dbReference>
<feature type="domain" description="Arginyl tRNA synthetase N-terminal" evidence="12">
    <location>
        <begin position="2"/>
        <end position="87"/>
    </location>
</feature>
<dbReference type="AlphaFoldDB" id="A0A173U0J4"/>
<dbReference type="InterPro" id="IPR009080">
    <property type="entry name" value="tRNAsynth_Ia_anticodon-bd"/>
</dbReference>
<dbReference type="InterPro" id="IPR001412">
    <property type="entry name" value="aa-tRNA-synth_I_CS"/>
</dbReference>
<dbReference type="InterPro" id="IPR035684">
    <property type="entry name" value="ArgRS_core"/>
</dbReference>
<keyword evidence="6 9" id="KW-0648">Protein biosynthesis</keyword>
<dbReference type="SUPFAM" id="SSF52374">
    <property type="entry name" value="Nucleotidylyl transferase"/>
    <property type="match status" value="1"/>
</dbReference>
<evidence type="ECO:0000313" key="14">
    <source>
        <dbReference type="Proteomes" id="UP000095350"/>
    </source>
</evidence>
<feature type="short sequence motif" description="'HIGH' region" evidence="9">
    <location>
        <begin position="124"/>
        <end position="134"/>
    </location>
</feature>
<dbReference type="InterPro" id="IPR001278">
    <property type="entry name" value="Arg-tRNA-ligase"/>
</dbReference>
<dbReference type="GO" id="GO:0004814">
    <property type="term" value="F:arginine-tRNA ligase activity"/>
    <property type="evidence" value="ECO:0007669"/>
    <property type="project" value="UniProtKB-UniRule"/>
</dbReference>
<keyword evidence="7 9" id="KW-0030">Aminoacyl-tRNA synthetase</keyword>
<sequence length="595" mass="66878">MKKILDLITDEVTKAFTDCGYDAKYGKVTLSNRPDLCEYQCNGAMAAAKEYKKAPFMIADEVAAKLAEASMFSMTESVKPGFLNLKLDEAFLASYVADMQKDEGRFGCEKAKNPKTIMIDYGGPNVAKPLHVGHLRSAIIGESIKRIGKFAGHKVIGDVHLGDWGLQMGLIITELKLRQPDLVYFDENFEGEYPKEAPFTISELEEIYPTASKKSKEDEAYKEAAMQATYELQNGRKGYQALLSHILNVSVTDLKKNYENLNVSFELWKGESDAQPYIPAMVQKMKDDGFAYVSDGALVVDVKEDTDTKEIPPCMILKSDGASLYNTTDLATIVWREEDYDPDEIIYVVDKRQELHFVQVFRCARKTGLVKPETELKFLGFGTMNGKDGKPFKTRDGGVMRLEYLVSEIDNEMLKKITENQKAKENLGISEEEAKETAKTVALAAIKYGDLSNQASKDYIFDIDRFTSFEGNTGPYILYTIVRIKSILHKYHDLGKNADNSVITAAHSESEKNLMLELSKFNAVIEGAFTDTAPHKICSYIYDLANAFNSFYHETKIMSEEDETVQKSYIRLLELTKSVLETSIDLLGFSAPERM</sequence>
<gene>
    <name evidence="9 13" type="primary">argS</name>
    <name evidence="13" type="ORF">ERS852572_01804</name>
</gene>
<dbReference type="EMBL" id="CYXZ01000012">
    <property type="protein sequence ID" value="CUN07827.1"/>
    <property type="molecule type" value="Genomic_DNA"/>
</dbReference>
<dbReference type="Pfam" id="PF05746">
    <property type="entry name" value="DALR_1"/>
    <property type="match status" value="1"/>
</dbReference>
<dbReference type="GO" id="GO:0005524">
    <property type="term" value="F:ATP binding"/>
    <property type="evidence" value="ECO:0007669"/>
    <property type="project" value="UniProtKB-UniRule"/>
</dbReference>
<evidence type="ECO:0000256" key="10">
    <source>
        <dbReference type="RuleBase" id="RU363038"/>
    </source>
</evidence>
<dbReference type="SUPFAM" id="SSF55190">
    <property type="entry name" value="Arginyl-tRNA synthetase (ArgRS), N-terminal 'additional' domain"/>
    <property type="match status" value="1"/>
</dbReference>
<dbReference type="GO" id="GO:0006420">
    <property type="term" value="P:arginyl-tRNA aminoacylation"/>
    <property type="evidence" value="ECO:0007669"/>
    <property type="project" value="UniProtKB-UniRule"/>
</dbReference>
<evidence type="ECO:0000256" key="9">
    <source>
        <dbReference type="HAMAP-Rule" id="MF_00123"/>
    </source>
</evidence>
<dbReference type="SMART" id="SM00836">
    <property type="entry name" value="DALR_1"/>
    <property type="match status" value="1"/>
</dbReference>
<comment type="subcellular location">
    <subcellularLocation>
        <location evidence="9">Cytoplasm</location>
    </subcellularLocation>
</comment>
<protein>
    <recommendedName>
        <fullName evidence="9">Arginine--tRNA ligase</fullName>
        <ecNumber evidence="9">6.1.1.19</ecNumber>
    </recommendedName>
    <alternativeName>
        <fullName evidence="9">Arginyl-tRNA synthetase</fullName>
        <shortName evidence="9">ArgRS</shortName>
    </alternativeName>
</protein>
<dbReference type="Gene3D" id="1.10.730.10">
    <property type="entry name" value="Isoleucyl-tRNA Synthetase, Domain 1"/>
    <property type="match status" value="1"/>
</dbReference>
<evidence type="ECO:0000256" key="3">
    <source>
        <dbReference type="ARBA" id="ARBA00022598"/>
    </source>
</evidence>
<dbReference type="GO" id="GO:0005737">
    <property type="term" value="C:cytoplasm"/>
    <property type="evidence" value="ECO:0007669"/>
    <property type="project" value="UniProtKB-SubCell"/>
</dbReference>
<evidence type="ECO:0000256" key="7">
    <source>
        <dbReference type="ARBA" id="ARBA00023146"/>
    </source>
</evidence>
<evidence type="ECO:0000256" key="5">
    <source>
        <dbReference type="ARBA" id="ARBA00022840"/>
    </source>
</evidence>
<keyword evidence="2 9" id="KW-0963">Cytoplasm</keyword>
<evidence type="ECO:0000256" key="6">
    <source>
        <dbReference type="ARBA" id="ARBA00022917"/>
    </source>
</evidence>
<reference evidence="13 14" key="1">
    <citation type="submission" date="2015-09" db="EMBL/GenBank/DDBJ databases">
        <authorList>
            <consortium name="Pathogen Informatics"/>
        </authorList>
    </citation>
    <scope>NUCLEOTIDE SEQUENCE [LARGE SCALE GENOMIC DNA]</scope>
    <source>
        <strain evidence="13 14">2789STDY5834960</strain>
    </source>
</reference>
<evidence type="ECO:0000259" key="12">
    <source>
        <dbReference type="SMART" id="SM01016"/>
    </source>
</evidence>
<feature type="domain" description="DALR anticodon binding" evidence="11">
    <location>
        <begin position="477"/>
        <end position="595"/>
    </location>
</feature>
<dbReference type="STRING" id="166486.ERS852572_01804"/>
<dbReference type="EC" id="6.1.1.19" evidence="9"/>